<name>A0A8J4FZP7_9CHLO</name>
<comment type="caution">
    <text evidence="3">The sequence shown here is derived from an EMBL/GenBank/DDBJ whole genome shotgun (WGS) entry which is preliminary data.</text>
</comment>
<feature type="compositionally biased region" description="Polar residues" evidence="1">
    <location>
        <begin position="84"/>
        <end position="93"/>
    </location>
</feature>
<dbReference type="Proteomes" id="UP000747110">
    <property type="component" value="Unassembled WGS sequence"/>
</dbReference>
<evidence type="ECO:0000313" key="5">
    <source>
        <dbReference type="Proteomes" id="UP000747110"/>
    </source>
</evidence>
<evidence type="ECO:0000313" key="2">
    <source>
        <dbReference type="EMBL" id="GIL87314.1"/>
    </source>
</evidence>
<evidence type="ECO:0000313" key="3">
    <source>
        <dbReference type="EMBL" id="GIL95795.1"/>
    </source>
</evidence>
<gene>
    <name evidence="2" type="ORF">Vretifemale_15375</name>
    <name evidence="3" type="ORF">Vretimale_1734</name>
</gene>
<keyword evidence="5" id="KW-1185">Reference proteome</keyword>
<dbReference type="EMBL" id="BNCQ01000002">
    <property type="protein sequence ID" value="GIL95795.1"/>
    <property type="molecule type" value="Genomic_DNA"/>
</dbReference>
<feature type="region of interest" description="Disordered" evidence="1">
    <location>
        <begin position="36"/>
        <end position="99"/>
    </location>
</feature>
<dbReference type="Proteomes" id="UP000722791">
    <property type="component" value="Unassembled WGS sequence"/>
</dbReference>
<accession>A0A8J4FZP7</accession>
<evidence type="ECO:0000256" key="1">
    <source>
        <dbReference type="SAM" id="MobiDB-lite"/>
    </source>
</evidence>
<proteinExistence type="predicted"/>
<sequence>MYGGGEGAAHIGRMRWAKVSGLTCAKGMCCTVPVDAGPADTAVQSQDSGRTPGVTGELSGGRSSDVPKATTKRTKSHQHRINRKTTGSNNRQGVRTIRV</sequence>
<reference evidence="3" key="1">
    <citation type="journal article" date="2021" name="Proc. Natl. Acad. Sci. U.S.A.">
        <title>Three genomes in the algal genus Volvox reveal the fate of a haploid sex-determining region after a transition to homothallism.</title>
        <authorList>
            <person name="Yamamoto K."/>
            <person name="Hamaji T."/>
            <person name="Kawai-Toyooka H."/>
            <person name="Matsuzaki R."/>
            <person name="Takahashi F."/>
            <person name="Nishimura Y."/>
            <person name="Kawachi M."/>
            <person name="Noguchi H."/>
            <person name="Minakuchi Y."/>
            <person name="Umen J.G."/>
            <person name="Toyoda A."/>
            <person name="Nozaki H."/>
        </authorList>
    </citation>
    <scope>NUCLEOTIDE SEQUENCE</scope>
    <source>
        <strain evidence="3">NIES-3785</strain>
        <strain evidence="2">NIES-3786</strain>
    </source>
</reference>
<dbReference type="EMBL" id="BNCP01000039">
    <property type="protein sequence ID" value="GIL87314.1"/>
    <property type="molecule type" value="Genomic_DNA"/>
</dbReference>
<evidence type="ECO:0000313" key="4">
    <source>
        <dbReference type="Proteomes" id="UP000722791"/>
    </source>
</evidence>
<protein>
    <submittedName>
        <fullName evidence="3">Uncharacterized protein</fullName>
    </submittedName>
</protein>
<dbReference type="AlphaFoldDB" id="A0A8J4FZP7"/>
<organism evidence="3 4">
    <name type="scientific">Volvox reticuliferus</name>
    <dbReference type="NCBI Taxonomy" id="1737510"/>
    <lineage>
        <taxon>Eukaryota</taxon>
        <taxon>Viridiplantae</taxon>
        <taxon>Chlorophyta</taxon>
        <taxon>core chlorophytes</taxon>
        <taxon>Chlorophyceae</taxon>
        <taxon>CS clade</taxon>
        <taxon>Chlamydomonadales</taxon>
        <taxon>Volvocaceae</taxon>
        <taxon>Volvox</taxon>
    </lineage>
</organism>
<feature type="compositionally biased region" description="Basic residues" evidence="1">
    <location>
        <begin position="70"/>
        <end position="83"/>
    </location>
</feature>